<evidence type="ECO:0000313" key="1">
    <source>
        <dbReference type="EMBL" id="SHH62082.1"/>
    </source>
</evidence>
<evidence type="ECO:0000313" key="2">
    <source>
        <dbReference type="Proteomes" id="UP000184212"/>
    </source>
</evidence>
<dbReference type="AlphaFoldDB" id="A0A1M5UGA7"/>
<dbReference type="Proteomes" id="UP000184212">
    <property type="component" value="Unassembled WGS sequence"/>
</dbReference>
<proteinExistence type="predicted"/>
<sequence length="119" mass="13883">MKVNVFSRIPMENKHAYEILAEVVPHMKERPGMYFHPVNFNNLRLYMEGFITGLAWGPGEEGNREISRWLGKKVQRGSNVIWTAHVLALANDDEQKAWDLLFHYLEEFLKEKGNPPSKE</sequence>
<organism evidence="1 2">
    <name type="scientific">Chryseolinea serpens</name>
    <dbReference type="NCBI Taxonomy" id="947013"/>
    <lineage>
        <taxon>Bacteria</taxon>
        <taxon>Pseudomonadati</taxon>
        <taxon>Bacteroidota</taxon>
        <taxon>Cytophagia</taxon>
        <taxon>Cytophagales</taxon>
        <taxon>Fulvivirgaceae</taxon>
        <taxon>Chryseolinea</taxon>
    </lineage>
</organism>
<reference evidence="1 2" key="1">
    <citation type="submission" date="2016-11" db="EMBL/GenBank/DDBJ databases">
        <authorList>
            <person name="Jaros S."/>
            <person name="Januszkiewicz K."/>
            <person name="Wedrychowicz H."/>
        </authorList>
    </citation>
    <scope>NUCLEOTIDE SEQUENCE [LARGE SCALE GENOMIC DNA]</scope>
    <source>
        <strain evidence="1 2">DSM 24574</strain>
    </source>
</reference>
<name>A0A1M5UGA7_9BACT</name>
<dbReference type="EMBL" id="FQWQ01000003">
    <property type="protein sequence ID" value="SHH62082.1"/>
    <property type="molecule type" value="Genomic_DNA"/>
</dbReference>
<protein>
    <submittedName>
        <fullName evidence="1">Uncharacterized protein</fullName>
    </submittedName>
</protein>
<keyword evidence="2" id="KW-1185">Reference proteome</keyword>
<gene>
    <name evidence="1" type="ORF">SAMN04488109_4676</name>
</gene>
<accession>A0A1M5UGA7</accession>